<evidence type="ECO:0000313" key="3">
    <source>
        <dbReference type="Proteomes" id="UP000092462"/>
    </source>
</evidence>
<keyword evidence="3" id="KW-1185">Reference proteome</keyword>
<proteinExistence type="predicted"/>
<dbReference type="VEuPathDB" id="VectorBase:PPAPM1_000335"/>
<name>A0A1B0DFQ7_PHLPP</name>
<dbReference type="EnsemblMetazoa" id="PPAI006868-RA">
    <property type="protein sequence ID" value="PPAI006868-PA"/>
    <property type="gene ID" value="PPAI006868"/>
</dbReference>
<dbReference type="InterPro" id="IPR022735">
    <property type="entry name" value="bMERB_dom"/>
</dbReference>
<sequence>MLSGFSSIDIFDAELLTESEEKGDGGIGQDYPGISYRRKIVPEAADFAGNSDSEEREGSHERQWEKLKDNKDSKNRNRRSHISYGDDDTVYSDKSSHGKWKKRKGPAPALPVPPKRVLQMLPLQEILHELEVIEVQQQGLEKQGIMLEKIIRERCEGESPEGSGEVTLSRDTLSNLPTQNTKEVEDLIMQLFDLVNEKNELFRRQAELMYLRRQHRLEQEQIDLEYEIRVLMAQPERNKTDSDKAKEEALISRLVEVVQLRNDVVDNLESDRLREAEEDLSIKQEIEKHTAKRDESLRDETSTKLSKKEKKKQKEAKKSKNKKIDVDKLIGSGDALGIGGAGAGRFFRALGLTLGLFSAETGGRGAFPFLCFTPLPPAVEHDDREFIEPCDSLRAEIVELRDAQLPYMSLAMAPGVTSRYC</sequence>
<accession>A0A1B0DFQ7</accession>
<dbReference type="PANTHER" id="PTHR23167:SF84">
    <property type="entry name" value="ALPHA ACTININ 3-RELATED"/>
    <property type="match status" value="1"/>
</dbReference>
<organism evidence="2 3">
    <name type="scientific">Phlebotomus papatasi</name>
    <name type="common">Sandfly</name>
    <dbReference type="NCBI Taxonomy" id="29031"/>
    <lineage>
        <taxon>Eukaryota</taxon>
        <taxon>Metazoa</taxon>
        <taxon>Ecdysozoa</taxon>
        <taxon>Arthropoda</taxon>
        <taxon>Hexapoda</taxon>
        <taxon>Insecta</taxon>
        <taxon>Pterygota</taxon>
        <taxon>Neoptera</taxon>
        <taxon>Endopterygota</taxon>
        <taxon>Diptera</taxon>
        <taxon>Nematocera</taxon>
        <taxon>Psychodoidea</taxon>
        <taxon>Psychodidae</taxon>
        <taxon>Phlebotomus</taxon>
        <taxon>Phlebotomus</taxon>
    </lineage>
</organism>
<evidence type="ECO:0000256" key="1">
    <source>
        <dbReference type="SAM" id="MobiDB-lite"/>
    </source>
</evidence>
<dbReference type="EMBL" id="AJVK01058924">
    <property type="status" value="NOT_ANNOTATED_CDS"/>
    <property type="molecule type" value="Genomic_DNA"/>
</dbReference>
<dbReference type="AlphaFoldDB" id="A0A1B0DFQ7"/>
<dbReference type="Pfam" id="PF12130">
    <property type="entry name" value="bMERB_dom"/>
    <property type="match status" value="1"/>
</dbReference>
<protein>
    <submittedName>
        <fullName evidence="2">Uncharacterized protein</fullName>
    </submittedName>
</protein>
<dbReference type="PANTHER" id="PTHR23167">
    <property type="entry name" value="CALPONIN HOMOLOGY DOMAIN-CONTAINING PROTEIN DDB_G0272472-RELATED"/>
    <property type="match status" value="1"/>
</dbReference>
<feature type="region of interest" description="Disordered" evidence="1">
    <location>
        <begin position="290"/>
        <end position="319"/>
    </location>
</feature>
<dbReference type="PROSITE" id="PS51848">
    <property type="entry name" value="BMERB"/>
    <property type="match status" value="1"/>
</dbReference>
<dbReference type="InterPro" id="IPR050540">
    <property type="entry name" value="F-actin_Monoox_Mical"/>
</dbReference>
<feature type="compositionally biased region" description="Basic and acidic residues" evidence="1">
    <location>
        <begin position="56"/>
        <end position="75"/>
    </location>
</feature>
<dbReference type="SMART" id="SM01203">
    <property type="entry name" value="DUF3585"/>
    <property type="match status" value="1"/>
</dbReference>
<dbReference type="Proteomes" id="UP000092462">
    <property type="component" value="Unassembled WGS sequence"/>
</dbReference>
<feature type="compositionally biased region" description="Basic and acidic residues" evidence="1">
    <location>
        <begin position="290"/>
        <end position="302"/>
    </location>
</feature>
<feature type="compositionally biased region" description="Basic residues" evidence="1">
    <location>
        <begin position="305"/>
        <end position="315"/>
    </location>
</feature>
<feature type="region of interest" description="Disordered" evidence="1">
    <location>
        <begin position="45"/>
        <end position="113"/>
    </location>
</feature>
<evidence type="ECO:0000313" key="2">
    <source>
        <dbReference type="EnsemblMetazoa" id="PPAI006868-PA"/>
    </source>
</evidence>
<dbReference type="VEuPathDB" id="VectorBase:PPAI006868"/>
<reference evidence="2" key="1">
    <citation type="submission" date="2022-08" db="UniProtKB">
        <authorList>
            <consortium name="EnsemblMetazoa"/>
        </authorList>
    </citation>
    <scope>IDENTIFICATION</scope>
    <source>
        <strain evidence="2">Israel</strain>
    </source>
</reference>